<dbReference type="Proteomes" id="UP000238823">
    <property type="component" value="Unassembled WGS sequence"/>
</dbReference>
<keyword evidence="1" id="KW-0436">Ligase</keyword>
<organism evidence="1 2">
    <name type="scientific">Enhygromyxa salina</name>
    <dbReference type="NCBI Taxonomy" id="215803"/>
    <lineage>
        <taxon>Bacteria</taxon>
        <taxon>Pseudomonadati</taxon>
        <taxon>Myxococcota</taxon>
        <taxon>Polyangia</taxon>
        <taxon>Nannocystales</taxon>
        <taxon>Nannocystaceae</taxon>
        <taxon>Enhygromyxa</taxon>
    </lineage>
</organism>
<dbReference type="PANTHER" id="PTHR10099">
    <property type="entry name" value="PHOSPHORIBOSYLFORMYLGLYCINAMIDINE SYNTHASE"/>
    <property type="match status" value="1"/>
</dbReference>
<dbReference type="AlphaFoldDB" id="A0A2S9Y0K1"/>
<dbReference type="GO" id="GO:0004642">
    <property type="term" value="F:phosphoribosylformylglycinamidine synthase activity"/>
    <property type="evidence" value="ECO:0007669"/>
    <property type="project" value="UniProtKB-EC"/>
</dbReference>
<dbReference type="EC" id="6.3.5.3" evidence="1"/>
<name>A0A2S9Y0K1_9BACT</name>
<gene>
    <name evidence="1" type="primary">purL_2</name>
    <name evidence="1" type="ORF">ENSA7_65850</name>
</gene>
<dbReference type="OrthoDB" id="9804441at2"/>
<reference evidence="1 2" key="1">
    <citation type="submission" date="2018-03" db="EMBL/GenBank/DDBJ databases">
        <title>Draft Genome Sequences of the Obligatory Marine Myxobacteria Enhygromyxa salina SWB007.</title>
        <authorList>
            <person name="Poehlein A."/>
            <person name="Moghaddam J.A."/>
            <person name="Harms H."/>
            <person name="Alanjari M."/>
            <person name="Koenig G.M."/>
            <person name="Daniel R."/>
            <person name="Schaeberle T.F."/>
        </authorList>
    </citation>
    <scope>NUCLEOTIDE SEQUENCE [LARGE SCALE GENOMIC DNA]</scope>
    <source>
        <strain evidence="1 2">SWB007</strain>
    </source>
</reference>
<dbReference type="PROSITE" id="PS51273">
    <property type="entry name" value="GATASE_TYPE_1"/>
    <property type="match status" value="1"/>
</dbReference>
<evidence type="ECO:0000313" key="1">
    <source>
        <dbReference type="EMBL" id="PRP98642.1"/>
    </source>
</evidence>
<dbReference type="RefSeq" id="WP_106093410.1">
    <property type="nucleotide sequence ID" value="NZ_PVNL01000124.1"/>
</dbReference>
<sequence>MASDPAGLLTELAPDLDPRAVAAVRVLIPTGYGLNCEAETAAAFELLGARVERVHVAELLDDPKRLHGCAILAFIGGFSFGDHVASGRVLANRLRFRLGDALARHVADGGLAIGMCNGFQVMAKLGLLPGPLTGADPSDQLAPQRVSVVGNDRLGYRDAWVRMRCDPDSPCVWTRGLDLIESPSRHGEGKLVFADDEIRAQLEAEHRVPVRYVDDAGAPTELWPANPSGSPGGIAGLCDRSGRVFGLMPHPEAFLYAENHPRWPARDDAPAPRHGLGLRVFANGLRAALQVRQAGQKPDPS</sequence>
<dbReference type="Pfam" id="PF13507">
    <property type="entry name" value="GATase_5"/>
    <property type="match status" value="1"/>
</dbReference>
<dbReference type="PANTHER" id="PTHR10099:SF1">
    <property type="entry name" value="PHOSPHORIBOSYLFORMYLGLYCINAMIDINE SYNTHASE"/>
    <property type="match status" value="1"/>
</dbReference>
<protein>
    <submittedName>
        <fullName evidence="1">Phosphoribosylformylglycinamidine synthase</fullName>
        <ecNumber evidence="1">6.3.5.3</ecNumber>
    </submittedName>
</protein>
<proteinExistence type="predicted"/>
<dbReference type="SMART" id="SM01211">
    <property type="entry name" value="GATase_5"/>
    <property type="match status" value="1"/>
</dbReference>
<dbReference type="EMBL" id="PVNL01000124">
    <property type="protein sequence ID" value="PRP98642.1"/>
    <property type="molecule type" value="Genomic_DNA"/>
</dbReference>
<dbReference type="GO" id="GO:0005737">
    <property type="term" value="C:cytoplasm"/>
    <property type="evidence" value="ECO:0007669"/>
    <property type="project" value="TreeGrafter"/>
</dbReference>
<accession>A0A2S9Y0K1</accession>
<dbReference type="Gene3D" id="3.40.50.880">
    <property type="match status" value="1"/>
</dbReference>
<comment type="caution">
    <text evidence="1">The sequence shown here is derived from an EMBL/GenBank/DDBJ whole genome shotgun (WGS) entry which is preliminary data.</text>
</comment>
<evidence type="ECO:0000313" key="2">
    <source>
        <dbReference type="Proteomes" id="UP000238823"/>
    </source>
</evidence>
<dbReference type="SUPFAM" id="SSF52317">
    <property type="entry name" value="Class I glutamine amidotransferase-like"/>
    <property type="match status" value="1"/>
</dbReference>
<dbReference type="InterPro" id="IPR029062">
    <property type="entry name" value="Class_I_gatase-like"/>
</dbReference>
<dbReference type="GO" id="GO:0006164">
    <property type="term" value="P:purine nucleotide biosynthetic process"/>
    <property type="evidence" value="ECO:0007669"/>
    <property type="project" value="TreeGrafter"/>
</dbReference>